<organism evidence="1 2">
    <name type="scientific">Paenibacillus chondroitinus</name>
    <dbReference type="NCBI Taxonomy" id="59842"/>
    <lineage>
        <taxon>Bacteria</taxon>
        <taxon>Bacillati</taxon>
        <taxon>Bacillota</taxon>
        <taxon>Bacilli</taxon>
        <taxon>Bacillales</taxon>
        <taxon>Paenibacillaceae</taxon>
        <taxon>Paenibacillus</taxon>
    </lineage>
</organism>
<accession>A0ABU6D7X9</accession>
<gene>
    <name evidence="1" type="ORF">P5G65_08160</name>
</gene>
<dbReference type="Proteomes" id="UP001355653">
    <property type="component" value="Unassembled WGS sequence"/>
</dbReference>
<sequence length="78" mass="9037">MAQGGHAEQIAHLVRGGRAERIGHLTRGSHTEKIRHLVRVRRAEQAGELEFAIRRKTSIFPSERNYKVLFFRHSPFFS</sequence>
<reference evidence="1 2" key="1">
    <citation type="submission" date="2023-03" db="EMBL/GenBank/DDBJ databases">
        <title>Bacillus Genome Sequencing.</title>
        <authorList>
            <person name="Dunlap C."/>
        </authorList>
    </citation>
    <scope>NUCLEOTIDE SEQUENCE [LARGE SCALE GENOMIC DNA]</scope>
    <source>
        <strain evidence="1 2">NRS-1351</strain>
    </source>
</reference>
<protein>
    <submittedName>
        <fullName evidence="1">Uncharacterized protein</fullName>
    </submittedName>
</protein>
<evidence type="ECO:0000313" key="1">
    <source>
        <dbReference type="EMBL" id="MEB4793864.1"/>
    </source>
</evidence>
<keyword evidence="2" id="KW-1185">Reference proteome</keyword>
<dbReference type="RefSeq" id="WP_127455970.1">
    <property type="nucleotide sequence ID" value="NZ_JAROBY010000014.1"/>
</dbReference>
<name>A0ABU6D7X9_9BACL</name>
<proteinExistence type="predicted"/>
<evidence type="ECO:0000313" key="2">
    <source>
        <dbReference type="Proteomes" id="UP001355653"/>
    </source>
</evidence>
<comment type="caution">
    <text evidence="1">The sequence shown here is derived from an EMBL/GenBank/DDBJ whole genome shotgun (WGS) entry which is preliminary data.</text>
</comment>
<dbReference type="EMBL" id="JAROBY010000014">
    <property type="protein sequence ID" value="MEB4793864.1"/>
    <property type="molecule type" value="Genomic_DNA"/>
</dbReference>